<evidence type="ECO:0000313" key="3">
    <source>
        <dbReference type="Proteomes" id="UP000046393"/>
    </source>
</evidence>
<dbReference type="InterPro" id="IPR008967">
    <property type="entry name" value="p53-like_TF_DNA-bd_sf"/>
</dbReference>
<dbReference type="GO" id="GO:0003677">
    <property type="term" value="F:DNA binding"/>
    <property type="evidence" value="ECO:0007669"/>
    <property type="project" value="InterPro"/>
</dbReference>
<dbReference type="InterPro" id="IPR037095">
    <property type="entry name" value="RBP-J/Cbf11_DNA-bd_sf"/>
</dbReference>
<protein>
    <submittedName>
        <fullName evidence="4">LAG1_DNAbind domain-containing protein</fullName>
    </submittedName>
</protein>
<evidence type="ECO:0000313" key="4">
    <source>
        <dbReference type="WBParaSite" id="SMUV_0001013801-mRNA-1"/>
    </source>
</evidence>
<dbReference type="SUPFAM" id="SSF49417">
    <property type="entry name" value="p53-like transcription factors"/>
    <property type="match status" value="1"/>
</dbReference>
<feature type="domain" description="RBP-J/Cbf11/Cbf12 DNA binding" evidence="2">
    <location>
        <begin position="299"/>
        <end position="318"/>
    </location>
</feature>
<dbReference type="WBParaSite" id="SMUV_0001013801-mRNA-1">
    <property type="protein sequence ID" value="SMUV_0001013801-mRNA-1"/>
    <property type="gene ID" value="SMUV_0001013801"/>
</dbReference>
<proteinExistence type="predicted"/>
<accession>A0A0N5AYT8</accession>
<dbReference type="GO" id="GO:0005634">
    <property type="term" value="C:nucleus"/>
    <property type="evidence" value="ECO:0007669"/>
    <property type="project" value="InterPro"/>
</dbReference>
<sequence length="349" mass="37895">MNKKKGFWGGVVLNVDRLRNFLSSHPTLSSNRNHQLEEEAEDQPTSRSKSEMDYASSIPLQSTPTNLHATSLQGSQYITATATSLTSTPLTPNSNETLSSVLSPYYPTIDLAAAANATGSANVNAGNTSNSGTGGPVVSGTASAASNNCTSSSTLSPPSYCCYSQQQPALQSGSQQQLLWPTTTGTNGFQQFDSQNPLLQQQFVQNPQLFYHSQHLGQCDAFYGGVSAQSSAAFGSFENFTAAPTSVQQQSQQQTAVYSNVVPFTQQMHFLNVITDQQQLTREVMQDYLNNQSKYDCIVSIFHAKVAQKSYGNEKRCLKEASFKVYTCNVDNIGKDSSGKWCECKRELG</sequence>
<dbReference type="AlphaFoldDB" id="A0A0N5AYT8"/>
<feature type="region of interest" description="Disordered" evidence="1">
    <location>
        <begin position="25"/>
        <end position="54"/>
    </location>
</feature>
<dbReference type="Pfam" id="PF09271">
    <property type="entry name" value="LAG1-DNAbind"/>
    <property type="match status" value="1"/>
</dbReference>
<dbReference type="PANTHER" id="PTHR10665">
    <property type="entry name" value="RECOMBINING BINDING PROTEIN SUPPRESSOR OF HAIRLESS"/>
    <property type="match status" value="1"/>
</dbReference>
<organism evidence="3 4">
    <name type="scientific">Syphacia muris</name>
    <dbReference type="NCBI Taxonomy" id="451379"/>
    <lineage>
        <taxon>Eukaryota</taxon>
        <taxon>Metazoa</taxon>
        <taxon>Ecdysozoa</taxon>
        <taxon>Nematoda</taxon>
        <taxon>Chromadorea</taxon>
        <taxon>Rhabditida</taxon>
        <taxon>Spirurina</taxon>
        <taxon>Oxyuridomorpha</taxon>
        <taxon>Oxyuroidea</taxon>
        <taxon>Oxyuridae</taxon>
        <taxon>Syphacia</taxon>
    </lineage>
</organism>
<dbReference type="STRING" id="451379.A0A0N5AYT8"/>
<name>A0A0N5AYT8_9BILA</name>
<dbReference type="Proteomes" id="UP000046393">
    <property type="component" value="Unplaced"/>
</dbReference>
<dbReference type="InterPro" id="IPR040159">
    <property type="entry name" value="CLS_fam"/>
</dbReference>
<keyword evidence="3" id="KW-1185">Reference proteome</keyword>
<dbReference type="GO" id="GO:0001228">
    <property type="term" value="F:DNA-binding transcription activator activity, RNA polymerase II-specific"/>
    <property type="evidence" value="ECO:0007669"/>
    <property type="project" value="InterPro"/>
</dbReference>
<evidence type="ECO:0000259" key="2">
    <source>
        <dbReference type="Pfam" id="PF09271"/>
    </source>
</evidence>
<dbReference type="InterPro" id="IPR015351">
    <property type="entry name" value="RBP-J/Cbf11/Cbf12_DNA-bd"/>
</dbReference>
<reference evidence="4" key="1">
    <citation type="submission" date="2017-02" db="UniProtKB">
        <authorList>
            <consortium name="WormBaseParasite"/>
        </authorList>
    </citation>
    <scope>IDENTIFICATION</scope>
</reference>
<evidence type="ECO:0000256" key="1">
    <source>
        <dbReference type="SAM" id="MobiDB-lite"/>
    </source>
</evidence>
<dbReference type="Gene3D" id="2.60.40.1450">
    <property type="entry name" value="LAG1, DNA binding domain"/>
    <property type="match status" value="1"/>
</dbReference>